<dbReference type="Gene3D" id="3.30.750.24">
    <property type="entry name" value="STAS domain"/>
    <property type="match status" value="1"/>
</dbReference>
<accession>A0A7T7XJQ6</accession>
<dbReference type="PANTHER" id="PTHR33495:SF2">
    <property type="entry name" value="ANTI-SIGMA FACTOR ANTAGONIST TM_1081-RELATED"/>
    <property type="match status" value="1"/>
</dbReference>
<proteinExistence type="predicted"/>
<dbReference type="InterPro" id="IPR002645">
    <property type="entry name" value="STAS_dom"/>
</dbReference>
<evidence type="ECO:0000313" key="3">
    <source>
        <dbReference type="Proteomes" id="UP000595917"/>
    </source>
</evidence>
<keyword evidence="3" id="KW-1185">Reference proteome</keyword>
<dbReference type="AlphaFoldDB" id="A0A7T7XJQ6"/>
<feature type="domain" description="STAS" evidence="1">
    <location>
        <begin position="3"/>
        <end position="104"/>
    </location>
</feature>
<sequence length="104" mass="11637">MDIQFFQKKEPHVLEVKVSGDCDLYHASDFYDQVLGKINAGSRSLCIDFSGVRYLDSSGIGAMIRIIQHSRKENTSVTFRGISGMPRKVLKMSNILSIITEEPA</sequence>
<name>A0A7T7XJQ6_9SPIR</name>
<evidence type="ECO:0000259" key="1">
    <source>
        <dbReference type="PROSITE" id="PS50801"/>
    </source>
</evidence>
<dbReference type="SUPFAM" id="SSF52091">
    <property type="entry name" value="SpoIIaa-like"/>
    <property type="match status" value="1"/>
</dbReference>
<dbReference type="Pfam" id="PF01740">
    <property type="entry name" value="STAS"/>
    <property type="match status" value="1"/>
</dbReference>
<dbReference type="KEGG" id="bhc:JFL75_12060"/>
<dbReference type="RefSeq" id="WP_215624985.1">
    <property type="nucleotide sequence ID" value="NZ_CP067089.2"/>
</dbReference>
<dbReference type="PANTHER" id="PTHR33495">
    <property type="entry name" value="ANTI-SIGMA FACTOR ANTAGONIST TM_1081-RELATED-RELATED"/>
    <property type="match status" value="1"/>
</dbReference>
<reference evidence="2" key="1">
    <citation type="submission" date="2021-01" db="EMBL/GenBank/DDBJ databases">
        <title>Description of Breznakiella homolactica.</title>
        <authorList>
            <person name="Song Y."/>
            <person name="Brune A."/>
        </authorList>
    </citation>
    <scope>NUCLEOTIDE SEQUENCE</scope>
    <source>
        <strain evidence="2">RmG30</strain>
    </source>
</reference>
<dbReference type="CDD" id="cd07043">
    <property type="entry name" value="STAS_anti-anti-sigma_factors"/>
    <property type="match status" value="1"/>
</dbReference>
<dbReference type="PROSITE" id="PS50801">
    <property type="entry name" value="STAS"/>
    <property type="match status" value="1"/>
</dbReference>
<organism evidence="2 3">
    <name type="scientific">Breznakiella homolactica</name>
    <dbReference type="NCBI Taxonomy" id="2798577"/>
    <lineage>
        <taxon>Bacteria</taxon>
        <taxon>Pseudomonadati</taxon>
        <taxon>Spirochaetota</taxon>
        <taxon>Spirochaetia</taxon>
        <taxon>Spirochaetales</taxon>
        <taxon>Breznakiellaceae</taxon>
        <taxon>Breznakiella</taxon>
    </lineage>
</organism>
<dbReference type="GO" id="GO:0043856">
    <property type="term" value="F:anti-sigma factor antagonist activity"/>
    <property type="evidence" value="ECO:0007669"/>
    <property type="project" value="TreeGrafter"/>
</dbReference>
<dbReference type="EMBL" id="CP067089">
    <property type="protein sequence ID" value="QQO07679.1"/>
    <property type="molecule type" value="Genomic_DNA"/>
</dbReference>
<protein>
    <submittedName>
        <fullName evidence="2">STAS domain-containing protein</fullName>
    </submittedName>
</protein>
<dbReference type="InterPro" id="IPR036513">
    <property type="entry name" value="STAS_dom_sf"/>
</dbReference>
<dbReference type="Proteomes" id="UP000595917">
    <property type="component" value="Chromosome"/>
</dbReference>
<evidence type="ECO:0000313" key="2">
    <source>
        <dbReference type="EMBL" id="QQO07679.1"/>
    </source>
</evidence>
<gene>
    <name evidence="2" type="ORF">JFL75_12060</name>
</gene>